<evidence type="ECO:0000259" key="10">
    <source>
        <dbReference type="PROSITE" id="PS50929"/>
    </source>
</evidence>
<dbReference type="Pfam" id="PF00664">
    <property type="entry name" value="ABC_membrane"/>
    <property type="match status" value="2"/>
</dbReference>
<gene>
    <name evidence="11" type="ORF">MSP1401_LOCUS8401</name>
</gene>
<sequence length="1473" mass="153707">MSVDPKDSAAVSSTMVGVVDVGSSEKDEKSSEADSPMVPFSCLFRFYGPTERLMLAFGLSCCAVGGAAFPCINIAFGELLDSTASLANVEETTRNAVFFMIGVACVLGASLFLGFGFTSWAAVRGANNTRREYVKALMAQDVRFFDDAKAGELAAATSERCQELQNGTAKKLGEFVQAVFTGVGGIAVGFYFSWKLSLVILAGVPLLGLATWGLIKATTLLQQANPAYEKAGAVATESVGAARVVAALNAQADAASRYESHLGDAEKHATKNQWRIAFASGGLFGSMFFMYAFGLWFGAYLIASSTDDAMKKYPPPTGLIDPFDPTWGAHANKSAAVCFDSKTGRFYEGDAMLACACSLDYAMFDSELQSPNCGCGYRVGGLAADSGLNAGSGPCTSGGTVIMVFFSVLFGGFMFGAAGASIESIVKARIAAHKLHAVIDRAPVGGEGADARKPVGLDLRPHDVRGDIEFKDVRFAYVERPVFARLNLKIPAGATVALVGESGCGKSTVGRLLERFYDPMSGSVLLDGRDISSIRIDALRAAIGVVSQEPLLFQDTIRANIAAGAAGKDAASVPLGDVVAAARAGMAHDFIASFPDGYDTVVGGKNSKLSGGQKQRIAIARAALRNPAILILDEATSALDTENERLVQDALDALVAGAKRTTIVIAHRLTTVRGADKIVVLGSVDAAGGMAGGGSAEGSVVLEEGTHDALMARPGGRYRALVGLGGSKGGSKNASSARLSKLGGSRSASAVDVAALQQAIAGVTDAEPVDPDAKKKNAKKADAEAFLTNQSGPKVNAKRIWAYSEPETRLLIVGGLVALANGCVFPSIALVFAEMLSLFYSQDTDDIMAGAVTFGSIFIGVAAASWTLSGLQGGLFAIVGERLTTRLRVHLFRSILRQDQTFFDDPANSVGALTANLRTDTSVVRAATGQSLGSAVQTFGSLVFGLSVAMAASWKYGLVLLAAVPILSIGEMINMENLASGDAAVSEAMGKSAAHVGETAAMIREVKAFGLENTMFAAYDALLSAPRREERNKALRGAAAFGLAQSMTMLFYAFAFWYGAELISQGEIDFYDFMKALWALGFCAAGAGQAAAFAGDAAAAQTAASRVFSMIDRVPAIDAQPFLDGKLPGSVDKGMEVRPVPTSEAEAKAAGKGRIIPNDRLVGKVTFDDVKFSYPQRPESAVLNGLSFAVEPGTTVALIGQSGSGKSTAVQLLERFYDPVTPEALKARIDAERDAKKENAENAAAAPSKKKNAEPVLASVSVVPSAPDAVPDSAGAGVVALDGVDVRALDPLWLRSCIGLVEQEPTLFSGTVHDNIAAGKVFGAPATRAEVIEAARIANAHEFVSRMDKGYDSEVGVGGGLVSGGQKQRIAIARAIIGNPKILLLDEATSALDNESEKLVQSALDGLLGESFRKRTTIVIAHRLSTIRNADKICILENDGAGARVVEEGTHDELMRAGGRYVALRAAYDDDGA</sequence>
<dbReference type="GO" id="GO:0005524">
    <property type="term" value="F:ATP binding"/>
    <property type="evidence" value="ECO:0007669"/>
    <property type="project" value="UniProtKB-KW"/>
</dbReference>
<dbReference type="InterPro" id="IPR027417">
    <property type="entry name" value="P-loop_NTPase"/>
</dbReference>
<evidence type="ECO:0008006" key="12">
    <source>
        <dbReference type="Google" id="ProtNLM"/>
    </source>
</evidence>
<dbReference type="InterPro" id="IPR003593">
    <property type="entry name" value="AAA+_ATPase"/>
</dbReference>
<dbReference type="SMART" id="SM00382">
    <property type="entry name" value="AAA"/>
    <property type="match status" value="2"/>
</dbReference>
<feature type="transmembrane region" description="Helical" evidence="8">
    <location>
        <begin position="96"/>
        <end position="123"/>
    </location>
</feature>
<evidence type="ECO:0000256" key="4">
    <source>
        <dbReference type="ARBA" id="ARBA00022741"/>
    </source>
</evidence>
<comment type="subcellular location">
    <subcellularLocation>
        <location evidence="1">Membrane</location>
        <topology evidence="1">Multi-pass membrane protein</topology>
    </subcellularLocation>
</comment>
<accession>A0A7S0GTB0</accession>
<dbReference type="InterPro" id="IPR017871">
    <property type="entry name" value="ABC_transporter-like_CS"/>
</dbReference>
<protein>
    <recommendedName>
        <fullName evidence="12">ATP-binding cassette superfamily</fullName>
    </recommendedName>
</protein>
<feature type="transmembrane region" description="Helical" evidence="8">
    <location>
        <begin position="853"/>
        <end position="879"/>
    </location>
</feature>
<feature type="transmembrane region" description="Helical" evidence="8">
    <location>
        <begin position="810"/>
        <end position="833"/>
    </location>
</feature>
<dbReference type="SUPFAM" id="SSF90123">
    <property type="entry name" value="ABC transporter transmembrane region"/>
    <property type="match status" value="2"/>
</dbReference>
<dbReference type="SUPFAM" id="SSF52540">
    <property type="entry name" value="P-loop containing nucleoside triphosphate hydrolases"/>
    <property type="match status" value="3"/>
</dbReference>
<keyword evidence="7 8" id="KW-0472">Membrane</keyword>
<dbReference type="PANTHER" id="PTHR43394:SF18">
    <property type="entry name" value="ABC TRANSPORTER B FAMILY MEMBER 11-LIKE"/>
    <property type="match status" value="1"/>
</dbReference>
<keyword evidence="5" id="KW-0067">ATP-binding</keyword>
<dbReference type="InterPro" id="IPR039421">
    <property type="entry name" value="Type_1_exporter"/>
</dbReference>
<dbReference type="GO" id="GO:0015421">
    <property type="term" value="F:ABC-type oligopeptide transporter activity"/>
    <property type="evidence" value="ECO:0007669"/>
    <property type="project" value="TreeGrafter"/>
</dbReference>
<feature type="transmembrane region" description="Helical" evidence="8">
    <location>
        <begin position="401"/>
        <end position="426"/>
    </location>
</feature>
<dbReference type="InterPro" id="IPR036640">
    <property type="entry name" value="ABC1_TM_sf"/>
</dbReference>
<dbReference type="Gene3D" id="1.20.1560.10">
    <property type="entry name" value="ABC transporter type 1, transmembrane domain"/>
    <property type="match status" value="2"/>
</dbReference>
<evidence type="ECO:0000313" key="11">
    <source>
        <dbReference type="EMBL" id="CAD8444348.1"/>
    </source>
</evidence>
<evidence type="ECO:0000256" key="3">
    <source>
        <dbReference type="ARBA" id="ARBA00022692"/>
    </source>
</evidence>
<dbReference type="PROSITE" id="PS00211">
    <property type="entry name" value="ABC_TRANSPORTER_1"/>
    <property type="match status" value="2"/>
</dbReference>
<feature type="transmembrane region" description="Helical" evidence="8">
    <location>
        <begin position="1037"/>
        <end position="1058"/>
    </location>
</feature>
<dbReference type="CDD" id="cd18578">
    <property type="entry name" value="ABC_6TM_Pgp_ABCB1_D2_like"/>
    <property type="match status" value="1"/>
</dbReference>
<dbReference type="CDD" id="cd18577">
    <property type="entry name" value="ABC_6TM_Pgp_ABCB1_D1_like"/>
    <property type="match status" value="1"/>
</dbReference>
<feature type="domain" description="ABC transporter" evidence="9">
    <location>
        <begin position="468"/>
        <end position="706"/>
    </location>
</feature>
<keyword evidence="4" id="KW-0547">Nucleotide-binding</keyword>
<keyword evidence="3 8" id="KW-0812">Transmembrane</keyword>
<organism evidence="11">
    <name type="scientific">Micromonas pusilla</name>
    <name type="common">Picoplanktonic green alga</name>
    <name type="synonym">Chromulina pusilla</name>
    <dbReference type="NCBI Taxonomy" id="38833"/>
    <lineage>
        <taxon>Eukaryota</taxon>
        <taxon>Viridiplantae</taxon>
        <taxon>Chlorophyta</taxon>
        <taxon>Mamiellophyceae</taxon>
        <taxon>Mamiellales</taxon>
        <taxon>Mamiellaceae</taxon>
        <taxon>Micromonas</taxon>
    </lineage>
</organism>
<dbReference type="GO" id="GO:0016887">
    <property type="term" value="F:ATP hydrolysis activity"/>
    <property type="evidence" value="ECO:0007669"/>
    <property type="project" value="InterPro"/>
</dbReference>
<dbReference type="EMBL" id="HBEN01010165">
    <property type="protein sequence ID" value="CAD8444348.1"/>
    <property type="molecule type" value="Transcribed_RNA"/>
</dbReference>
<dbReference type="FunFam" id="3.40.50.300:FF:000836">
    <property type="entry name" value="ABC transporter B family member 25"/>
    <property type="match status" value="1"/>
</dbReference>
<feature type="domain" description="ABC transporter" evidence="9">
    <location>
        <begin position="1165"/>
        <end position="1467"/>
    </location>
</feature>
<proteinExistence type="predicted"/>
<keyword evidence="2" id="KW-0813">Transport</keyword>
<name>A0A7S0GTB0_MICPS</name>
<evidence type="ECO:0000256" key="7">
    <source>
        <dbReference type="ARBA" id="ARBA00023136"/>
    </source>
</evidence>
<evidence type="ECO:0000256" key="6">
    <source>
        <dbReference type="ARBA" id="ARBA00022989"/>
    </source>
</evidence>
<feature type="transmembrane region" description="Helical" evidence="8">
    <location>
        <begin position="53"/>
        <end position="76"/>
    </location>
</feature>
<evidence type="ECO:0000256" key="5">
    <source>
        <dbReference type="ARBA" id="ARBA00022840"/>
    </source>
</evidence>
<feature type="domain" description="ABC transmembrane type-1" evidence="10">
    <location>
        <begin position="812"/>
        <end position="1099"/>
    </location>
</feature>
<dbReference type="GO" id="GO:0005743">
    <property type="term" value="C:mitochondrial inner membrane"/>
    <property type="evidence" value="ECO:0007669"/>
    <property type="project" value="TreeGrafter"/>
</dbReference>
<feature type="transmembrane region" description="Helical" evidence="8">
    <location>
        <begin position="175"/>
        <end position="192"/>
    </location>
</feature>
<feature type="domain" description="ABC transmembrane type-1" evidence="10">
    <location>
        <begin position="56"/>
        <end position="304"/>
    </location>
</feature>
<evidence type="ECO:0000256" key="8">
    <source>
        <dbReference type="SAM" id="Phobius"/>
    </source>
</evidence>
<feature type="transmembrane region" description="Helical" evidence="8">
    <location>
        <begin position="198"/>
        <end position="215"/>
    </location>
</feature>
<evidence type="ECO:0000256" key="2">
    <source>
        <dbReference type="ARBA" id="ARBA00022448"/>
    </source>
</evidence>
<reference evidence="11" key="1">
    <citation type="submission" date="2021-01" db="EMBL/GenBank/DDBJ databases">
        <authorList>
            <person name="Corre E."/>
            <person name="Pelletier E."/>
            <person name="Niang G."/>
            <person name="Scheremetjew M."/>
            <person name="Finn R."/>
            <person name="Kale V."/>
            <person name="Holt S."/>
            <person name="Cochrane G."/>
            <person name="Meng A."/>
            <person name="Brown T."/>
            <person name="Cohen L."/>
        </authorList>
    </citation>
    <scope>NUCLEOTIDE SEQUENCE</scope>
    <source>
        <strain evidence="11">CCAC1681</strain>
    </source>
</reference>
<dbReference type="Gene3D" id="3.40.50.300">
    <property type="entry name" value="P-loop containing nucleotide triphosphate hydrolases"/>
    <property type="match status" value="2"/>
</dbReference>
<dbReference type="InterPro" id="IPR003439">
    <property type="entry name" value="ABC_transporter-like_ATP-bd"/>
</dbReference>
<dbReference type="PANTHER" id="PTHR43394">
    <property type="entry name" value="ATP-DEPENDENT PERMEASE MDL1, MITOCHONDRIAL"/>
    <property type="match status" value="1"/>
</dbReference>
<dbReference type="Pfam" id="PF00005">
    <property type="entry name" value="ABC_tran"/>
    <property type="match status" value="2"/>
</dbReference>
<keyword evidence="6 8" id="KW-1133">Transmembrane helix</keyword>
<dbReference type="InterPro" id="IPR011527">
    <property type="entry name" value="ABC1_TM_dom"/>
</dbReference>
<dbReference type="PROSITE" id="PS50929">
    <property type="entry name" value="ABC_TM1F"/>
    <property type="match status" value="2"/>
</dbReference>
<evidence type="ECO:0000256" key="1">
    <source>
        <dbReference type="ARBA" id="ARBA00004141"/>
    </source>
</evidence>
<evidence type="ECO:0000259" key="9">
    <source>
        <dbReference type="PROSITE" id="PS50893"/>
    </source>
</evidence>
<dbReference type="PROSITE" id="PS50893">
    <property type="entry name" value="ABC_TRANSPORTER_2"/>
    <property type="match status" value="2"/>
</dbReference>
<feature type="transmembrane region" description="Helical" evidence="8">
    <location>
        <begin position="276"/>
        <end position="303"/>
    </location>
</feature>
<dbReference type="GO" id="GO:0090374">
    <property type="term" value="P:oligopeptide export from mitochondrion"/>
    <property type="evidence" value="ECO:0007669"/>
    <property type="project" value="TreeGrafter"/>
</dbReference>